<comment type="caution">
    <text evidence="3">The sequence shown here is derived from an EMBL/GenBank/DDBJ whole genome shotgun (WGS) entry which is preliminary data.</text>
</comment>
<proteinExistence type="predicted"/>
<feature type="domain" description="YhcG N-terminal" evidence="2">
    <location>
        <begin position="27"/>
        <end position="130"/>
    </location>
</feature>
<dbReference type="InterPro" id="IPR009362">
    <property type="entry name" value="YhcG_C"/>
</dbReference>
<dbReference type="PANTHER" id="PTHR30547">
    <property type="entry name" value="UNCHARACTERIZED PROTEIN YHCG-RELATED"/>
    <property type="match status" value="1"/>
</dbReference>
<dbReference type="OrthoDB" id="9801263at2"/>
<sequence>MPGVSGRRFMSDSIVAATEYDELLDSIKRTLAAGQLRAARAANNVLVETYWQIGRDIVHRQQEQSWGARVIEGLSAVLRTAHPDVRGLSARNLRYMVAPATRWPTGIVQCGVAQLPWSSVATLLDGCQDRDLGVLRRARRGRGMDPGRAAVDDREPVARAVTAHAHDLRPRGPAGRQGCGAGDRADPFVLDFLAADPVRERDLSKALTDNLARFLRELGTGFAFVGAEVPVQCGEREFFLDLLFYHCRLHR</sequence>
<organism evidence="3 4">
    <name type="scientific">Trebonia kvetii</name>
    <dbReference type="NCBI Taxonomy" id="2480626"/>
    <lineage>
        <taxon>Bacteria</taxon>
        <taxon>Bacillati</taxon>
        <taxon>Actinomycetota</taxon>
        <taxon>Actinomycetes</taxon>
        <taxon>Streptosporangiales</taxon>
        <taxon>Treboniaceae</taxon>
        <taxon>Trebonia</taxon>
    </lineage>
</organism>
<dbReference type="EMBL" id="RPFW01000001">
    <property type="protein sequence ID" value="TVZ06403.1"/>
    <property type="molecule type" value="Genomic_DNA"/>
</dbReference>
<name>A0A6P2CA15_9ACTN</name>
<dbReference type="PANTHER" id="PTHR30547:SF0">
    <property type="entry name" value="BLR8175 PROTEIN"/>
    <property type="match status" value="1"/>
</dbReference>
<dbReference type="Pfam" id="PF17761">
    <property type="entry name" value="DUF1016_N"/>
    <property type="match status" value="1"/>
</dbReference>
<dbReference type="InterPro" id="IPR041527">
    <property type="entry name" value="YhcG_N"/>
</dbReference>
<dbReference type="Pfam" id="PF06250">
    <property type="entry name" value="YhcG_C"/>
    <property type="match status" value="1"/>
</dbReference>
<keyword evidence="4" id="KW-1185">Reference proteome</keyword>
<dbReference type="AlphaFoldDB" id="A0A6P2CA15"/>
<evidence type="ECO:0000313" key="4">
    <source>
        <dbReference type="Proteomes" id="UP000460272"/>
    </source>
</evidence>
<evidence type="ECO:0000259" key="1">
    <source>
        <dbReference type="Pfam" id="PF06250"/>
    </source>
</evidence>
<evidence type="ECO:0000259" key="2">
    <source>
        <dbReference type="Pfam" id="PF17761"/>
    </source>
</evidence>
<reference evidence="3 4" key="1">
    <citation type="submission" date="2018-11" db="EMBL/GenBank/DDBJ databases">
        <title>Trebonia kvetii gen.nov., sp.nov., a novel acidophilic actinobacterium, and proposal of the new actinobacterial family Treboniaceae fam. nov.</title>
        <authorList>
            <person name="Rapoport D."/>
            <person name="Sagova-Mareckova M."/>
            <person name="Sedlacek I."/>
            <person name="Provaznik J."/>
            <person name="Kralova S."/>
            <person name="Pavlinic D."/>
            <person name="Benes V."/>
            <person name="Kopecky J."/>
        </authorList>
    </citation>
    <scope>NUCLEOTIDE SEQUENCE [LARGE SCALE GENOMIC DNA]</scope>
    <source>
        <strain evidence="3 4">15Tr583</strain>
    </source>
</reference>
<protein>
    <submittedName>
        <fullName evidence="3">DUF1016 family protein</fullName>
    </submittedName>
</protein>
<dbReference type="InterPro" id="IPR053148">
    <property type="entry name" value="PD-DEXK-like_domain"/>
</dbReference>
<gene>
    <name evidence="3" type="ORF">EAS64_02985</name>
</gene>
<accession>A0A6P2CA15</accession>
<evidence type="ECO:0000313" key="3">
    <source>
        <dbReference type="EMBL" id="TVZ06403.1"/>
    </source>
</evidence>
<dbReference type="Proteomes" id="UP000460272">
    <property type="component" value="Unassembled WGS sequence"/>
</dbReference>
<feature type="domain" description="YhcG PDDEXK nuclease" evidence="1">
    <location>
        <begin position="186"/>
        <end position="250"/>
    </location>
</feature>